<dbReference type="RefSeq" id="WP_317560140.1">
    <property type="nucleotide sequence ID" value="NZ_JAWLIP010000001.1"/>
</dbReference>
<keyword evidence="4" id="KW-0732">Signal</keyword>
<dbReference type="PANTHER" id="PTHR34216">
    <property type="match status" value="1"/>
</dbReference>
<feature type="domain" description="NodB homology" evidence="6">
    <location>
        <begin position="54"/>
        <end position="309"/>
    </location>
</feature>
<dbReference type="InterPro" id="IPR051398">
    <property type="entry name" value="Polysacch_Deacetylase"/>
</dbReference>
<organism evidence="7 8">
    <name type="scientific">Nitratireductor aquimarinus</name>
    <dbReference type="NCBI Taxonomy" id="889300"/>
    <lineage>
        <taxon>Bacteria</taxon>
        <taxon>Pseudomonadati</taxon>
        <taxon>Pseudomonadota</taxon>
        <taxon>Alphaproteobacteria</taxon>
        <taxon>Hyphomicrobiales</taxon>
        <taxon>Phyllobacteriaceae</taxon>
        <taxon>Nitratireductor</taxon>
    </lineage>
</organism>
<gene>
    <name evidence="7" type="ORF">R2G56_00695</name>
</gene>
<evidence type="ECO:0000256" key="3">
    <source>
        <dbReference type="ARBA" id="ARBA00020071"/>
    </source>
</evidence>
<dbReference type="PROSITE" id="PS51677">
    <property type="entry name" value="NODB"/>
    <property type="match status" value="1"/>
</dbReference>
<dbReference type="EMBL" id="JAWLIP010000001">
    <property type="protein sequence ID" value="MDV6224792.1"/>
    <property type="molecule type" value="Genomic_DNA"/>
</dbReference>
<evidence type="ECO:0000256" key="2">
    <source>
        <dbReference type="ARBA" id="ARBA00010973"/>
    </source>
</evidence>
<protein>
    <recommendedName>
        <fullName evidence="3">Chitooligosaccharide deacetylase</fullName>
    </recommendedName>
    <alternativeName>
        <fullName evidence="5">Nodulation protein B</fullName>
    </alternativeName>
</protein>
<comment type="function">
    <text evidence="1">Is involved in generating a small heat-stable compound (Nod), an acylated oligomer of N-acetylglucosamine, that stimulates mitosis in various plant protoplasts.</text>
</comment>
<accession>A0ABU4AEW7</accession>
<dbReference type="SUPFAM" id="SSF88713">
    <property type="entry name" value="Glycoside hydrolase/deacetylase"/>
    <property type="match status" value="1"/>
</dbReference>
<evidence type="ECO:0000256" key="4">
    <source>
        <dbReference type="ARBA" id="ARBA00022729"/>
    </source>
</evidence>
<keyword evidence="8" id="KW-1185">Reference proteome</keyword>
<proteinExistence type="inferred from homology"/>
<dbReference type="Pfam" id="PF01522">
    <property type="entry name" value="Polysacc_deac_1"/>
    <property type="match status" value="2"/>
</dbReference>
<dbReference type="Proteomes" id="UP001185659">
    <property type="component" value="Unassembled WGS sequence"/>
</dbReference>
<dbReference type="Gene3D" id="3.20.20.370">
    <property type="entry name" value="Glycoside hydrolase/deacetylase"/>
    <property type="match status" value="1"/>
</dbReference>
<dbReference type="InterPro" id="IPR011330">
    <property type="entry name" value="Glyco_hydro/deAcase_b/a-brl"/>
</dbReference>
<dbReference type="PANTHER" id="PTHR34216:SF7">
    <property type="entry name" value="POLY-BETA-1,6-N-ACETYL-D-GLUCOSAMINE N-DEACETYLASE"/>
    <property type="match status" value="1"/>
</dbReference>
<evidence type="ECO:0000256" key="1">
    <source>
        <dbReference type="ARBA" id="ARBA00003236"/>
    </source>
</evidence>
<dbReference type="InterPro" id="IPR002509">
    <property type="entry name" value="NODB_dom"/>
</dbReference>
<sequence>MDPQTPPGWTPNAWLSITPAFLEEAINAARTQGLTPIALEDLPERLADESDTRRYVSFTLDDGYRDNARFAAPVFQRHGIPYTIFITSGFVERSRSIWWKTAQEITMRCETVDLARIGIDGRVSAGTRMAKIALFDRLSDLVTEAQDEDAAIALLDDLAQAHGVNPLEITERLTMSAEELADLAGDPLARFGAHTLTHANLRKVDDARLHQELSASASKLRGYVGVSPTTFAYPYGYPSAVGAREIAAVEQAGFAAAVTTQPGLLSPGARDALAALPRVSLNGFYQRRRYVEALLSGLPFRLRGSPAAQ</sequence>
<evidence type="ECO:0000313" key="8">
    <source>
        <dbReference type="Proteomes" id="UP001185659"/>
    </source>
</evidence>
<evidence type="ECO:0000256" key="5">
    <source>
        <dbReference type="ARBA" id="ARBA00032976"/>
    </source>
</evidence>
<comment type="similarity">
    <text evidence="2">Belongs to the polysaccharide deacetylase family.</text>
</comment>
<name>A0ABU4AEW7_9HYPH</name>
<evidence type="ECO:0000313" key="7">
    <source>
        <dbReference type="EMBL" id="MDV6224792.1"/>
    </source>
</evidence>
<comment type="caution">
    <text evidence="7">The sequence shown here is derived from an EMBL/GenBank/DDBJ whole genome shotgun (WGS) entry which is preliminary data.</text>
</comment>
<reference evidence="7 8" key="1">
    <citation type="submission" date="2023-10" db="EMBL/GenBank/DDBJ databases">
        <authorList>
            <person name="Venkata Ramana C."/>
            <person name="Sasikala C."/>
            <person name="Dhurka M."/>
        </authorList>
    </citation>
    <scope>NUCLEOTIDE SEQUENCE [LARGE SCALE GENOMIC DNA]</scope>
    <source>
        <strain evidence="7 8">KCTC 32151</strain>
    </source>
</reference>
<evidence type="ECO:0000259" key="6">
    <source>
        <dbReference type="PROSITE" id="PS51677"/>
    </source>
</evidence>